<evidence type="ECO:0000313" key="2">
    <source>
        <dbReference type="Proteomes" id="UP001060085"/>
    </source>
</evidence>
<organism evidence="1 2">
    <name type="scientific">Catharanthus roseus</name>
    <name type="common">Madagascar periwinkle</name>
    <name type="synonym">Vinca rosea</name>
    <dbReference type="NCBI Taxonomy" id="4058"/>
    <lineage>
        <taxon>Eukaryota</taxon>
        <taxon>Viridiplantae</taxon>
        <taxon>Streptophyta</taxon>
        <taxon>Embryophyta</taxon>
        <taxon>Tracheophyta</taxon>
        <taxon>Spermatophyta</taxon>
        <taxon>Magnoliopsida</taxon>
        <taxon>eudicotyledons</taxon>
        <taxon>Gunneridae</taxon>
        <taxon>Pentapetalae</taxon>
        <taxon>asterids</taxon>
        <taxon>lamiids</taxon>
        <taxon>Gentianales</taxon>
        <taxon>Apocynaceae</taxon>
        <taxon>Rauvolfioideae</taxon>
        <taxon>Vinceae</taxon>
        <taxon>Catharanthinae</taxon>
        <taxon>Catharanthus</taxon>
    </lineage>
</organism>
<gene>
    <name evidence="1" type="ORF">M9H77_23719</name>
</gene>
<comment type="caution">
    <text evidence="1">The sequence shown here is derived from an EMBL/GenBank/DDBJ whole genome shotgun (WGS) entry which is preliminary data.</text>
</comment>
<sequence>MLICNYENLEEAVQPKVTPIGILYGAEAQLWLMADKMLIGAQLILKGVEDEMALNMTEKVDVKNGSKGKSFEVRQGSKGEDDKDYEGESESTECSEFYDSEFEQNDNEILGETLKEQRVEDVAGTSKNGEMRDDVQEHDVETQTQQVG</sequence>
<protein>
    <submittedName>
        <fullName evidence="1">Uncharacterized protein</fullName>
    </submittedName>
</protein>
<keyword evidence="2" id="KW-1185">Reference proteome</keyword>
<dbReference type="Proteomes" id="UP001060085">
    <property type="component" value="Linkage Group LG05"/>
</dbReference>
<reference evidence="2" key="1">
    <citation type="journal article" date="2023" name="Nat. Plants">
        <title>Single-cell RNA sequencing provides a high-resolution roadmap for understanding the multicellular compartmentation of specialized metabolism.</title>
        <authorList>
            <person name="Sun S."/>
            <person name="Shen X."/>
            <person name="Li Y."/>
            <person name="Li Y."/>
            <person name="Wang S."/>
            <person name="Li R."/>
            <person name="Zhang H."/>
            <person name="Shen G."/>
            <person name="Guo B."/>
            <person name="Wei J."/>
            <person name="Xu J."/>
            <person name="St-Pierre B."/>
            <person name="Chen S."/>
            <person name="Sun C."/>
        </authorList>
    </citation>
    <scope>NUCLEOTIDE SEQUENCE [LARGE SCALE GENOMIC DNA]</scope>
</reference>
<evidence type="ECO:0000313" key="1">
    <source>
        <dbReference type="EMBL" id="KAI5664396.1"/>
    </source>
</evidence>
<accession>A0ACC0AY64</accession>
<proteinExistence type="predicted"/>
<name>A0ACC0AY64_CATRO</name>
<dbReference type="EMBL" id="CM044705">
    <property type="protein sequence ID" value="KAI5664396.1"/>
    <property type="molecule type" value="Genomic_DNA"/>
</dbReference>